<name>A0A365Y1B7_9BACT</name>
<protein>
    <submittedName>
        <fullName evidence="1">Uncharacterized protein</fullName>
    </submittedName>
</protein>
<keyword evidence="2" id="KW-1185">Reference proteome</keyword>
<proteinExistence type="predicted"/>
<dbReference type="AlphaFoldDB" id="A0A365Y1B7"/>
<dbReference type="Proteomes" id="UP000253410">
    <property type="component" value="Unassembled WGS sequence"/>
</dbReference>
<comment type="caution">
    <text evidence="1">The sequence shown here is derived from an EMBL/GenBank/DDBJ whole genome shotgun (WGS) entry which is preliminary data.</text>
</comment>
<evidence type="ECO:0000313" key="1">
    <source>
        <dbReference type="EMBL" id="RBL92088.1"/>
    </source>
</evidence>
<gene>
    <name evidence="1" type="ORF">DF182_05705</name>
</gene>
<accession>A0A365Y1B7</accession>
<organism evidence="1 2">
    <name type="scientific">Chitinophaga flava</name>
    <dbReference type="NCBI Taxonomy" id="2259036"/>
    <lineage>
        <taxon>Bacteria</taxon>
        <taxon>Pseudomonadati</taxon>
        <taxon>Bacteroidota</taxon>
        <taxon>Chitinophagia</taxon>
        <taxon>Chitinophagales</taxon>
        <taxon>Chitinophagaceae</taxon>
        <taxon>Chitinophaga</taxon>
    </lineage>
</organism>
<reference evidence="1 2" key="1">
    <citation type="submission" date="2018-05" db="EMBL/GenBank/DDBJ databases">
        <title>Chitinophaga sp. K3CV102501T nov., isolated from isolated from a monsoon evergreen broad-leaved forest soil.</title>
        <authorList>
            <person name="Lv Y."/>
        </authorList>
    </citation>
    <scope>NUCLEOTIDE SEQUENCE [LARGE SCALE GENOMIC DNA]</scope>
    <source>
        <strain evidence="1 2">GDMCC 1.1325</strain>
    </source>
</reference>
<dbReference type="EMBL" id="QFFJ01000001">
    <property type="protein sequence ID" value="RBL92088.1"/>
    <property type="molecule type" value="Genomic_DNA"/>
</dbReference>
<evidence type="ECO:0000313" key="2">
    <source>
        <dbReference type="Proteomes" id="UP000253410"/>
    </source>
</evidence>
<sequence length="93" mass="10105">MSATGCLQDRNTGTGTQFVDGLIQIRLSESVLTLLVENSCGFCVVQQYFCQPEKRSVCIVIRSYDVGYLRVQEFGRAIAGGAGSSGYQVGWIT</sequence>